<protein>
    <submittedName>
        <fullName evidence="5">EcoKI restriction-modification system protein HsdS</fullName>
    </submittedName>
</protein>
<gene>
    <name evidence="5" type="ORF">D8791_03740</name>
</gene>
<dbReference type="PANTHER" id="PTHR30408:SF13">
    <property type="entry name" value="TYPE I RESTRICTION ENZYME HINDI SPECIFICITY SUBUNIT"/>
    <property type="match status" value="1"/>
</dbReference>
<comment type="caution">
    <text evidence="5">The sequence shown here is derived from an EMBL/GenBank/DDBJ whole genome shotgun (WGS) entry which is preliminary data.</text>
</comment>
<comment type="similarity">
    <text evidence="1">Belongs to the type-I restriction system S methylase family.</text>
</comment>
<dbReference type="PANTHER" id="PTHR30408">
    <property type="entry name" value="TYPE-1 RESTRICTION ENZYME ECOKI SPECIFICITY PROTEIN"/>
    <property type="match status" value="1"/>
</dbReference>
<keyword evidence="3" id="KW-0238">DNA-binding</keyword>
<dbReference type="Proteomes" id="UP000272635">
    <property type="component" value="Unassembled WGS sequence"/>
</dbReference>
<dbReference type="Pfam" id="PF01420">
    <property type="entry name" value="Methylase_S"/>
    <property type="match status" value="1"/>
</dbReference>
<dbReference type="GO" id="GO:0009307">
    <property type="term" value="P:DNA restriction-modification system"/>
    <property type="evidence" value="ECO:0007669"/>
    <property type="project" value="UniProtKB-KW"/>
</dbReference>
<evidence type="ECO:0000256" key="1">
    <source>
        <dbReference type="ARBA" id="ARBA00010923"/>
    </source>
</evidence>
<evidence type="ECO:0000313" key="5">
    <source>
        <dbReference type="EMBL" id="RSJ83059.1"/>
    </source>
</evidence>
<accession>A0A428GP51</accession>
<dbReference type="RefSeq" id="WP_125446357.1">
    <property type="nucleotide sequence ID" value="NZ_RJPT01000002.1"/>
</dbReference>
<dbReference type="Gene3D" id="3.90.220.20">
    <property type="entry name" value="DNA methylase specificity domains"/>
    <property type="match status" value="2"/>
</dbReference>
<evidence type="ECO:0000256" key="3">
    <source>
        <dbReference type="ARBA" id="ARBA00023125"/>
    </source>
</evidence>
<evidence type="ECO:0000313" key="6">
    <source>
        <dbReference type="Proteomes" id="UP000272635"/>
    </source>
</evidence>
<dbReference type="InterPro" id="IPR052021">
    <property type="entry name" value="Type-I_RS_S_subunit"/>
</dbReference>
<reference evidence="5 6" key="1">
    <citation type="submission" date="2018-11" db="EMBL/GenBank/DDBJ databases">
        <title>Species Designations Belie Phenotypic and Genotypic Heterogeneity in Oral Streptococci.</title>
        <authorList>
            <person name="Velsko I."/>
        </authorList>
    </citation>
    <scope>NUCLEOTIDE SEQUENCE [LARGE SCALE GENOMIC DNA]</scope>
    <source>
        <strain evidence="5 6">BCC41</strain>
    </source>
</reference>
<feature type="domain" description="Type I restriction modification DNA specificity" evidence="4">
    <location>
        <begin position="3"/>
        <end position="189"/>
    </location>
</feature>
<name>A0A428GP51_STRCR</name>
<dbReference type="InterPro" id="IPR000055">
    <property type="entry name" value="Restrct_endonuc_typeI_TRD"/>
</dbReference>
<evidence type="ECO:0000256" key="2">
    <source>
        <dbReference type="ARBA" id="ARBA00022747"/>
    </source>
</evidence>
<keyword evidence="2" id="KW-0680">Restriction system</keyword>
<sequence length="405" mass="46833">MSEWKFLTLKEAELEFIDGDRGINYPKKSELLLEGDCVFLNTGNVRQNSFDFSNLDFITKEKDNLLRNGKLQRDDIVLTTRGTVGNVALYSQEVPFSNIRINSGMVIIRVNKNFWHPYFVYLFFQSHLFKKQISRLISGSAQPQLPISILETVSIPQLTLDEQKEIIFNIKSIDQKIQINNQINQELEAMAKTLYDYWFVQFDFPDQNGKPYKLSGGKMVYNPDLKREIPEGWGVESVGNLLDKVTKAEKIENNSIEFIGEIPVIDQSQKYIAGFTNNENGLIQPQNGHVIFGDHTRVVKYINFDYARGADGTQVLISKNENISNVLLYHMIEDFDLSNYGYARHFKFLKEKIVIVPNKEVSSKFETQANVIYEKIKNNIFEIQELTQLRDWLLPMLMNGQVKVE</sequence>
<evidence type="ECO:0000259" key="4">
    <source>
        <dbReference type="Pfam" id="PF01420"/>
    </source>
</evidence>
<organism evidence="5 6">
    <name type="scientific">Streptococcus cristatus</name>
    <dbReference type="NCBI Taxonomy" id="45634"/>
    <lineage>
        <taxon>Bacteria</taxon>
        <taxon>Bacillati</taxon>
        <taxon>Bacillota</taxon>
        <taxon>Bacilli</taxon>
        <taxon>Lactobacillales</taxon>
        <taxon>Streptococcaceae</taxon>
        <taxon>Streptococcus</taxon>
    </lineage>
</organism>
<dbReference type="AlphaFoldDB" id="A0A428GP51"/>
<dbReference type="SUPFAM" id="SSF116734">
    <property type="entry name" value="DNA methylase specificity domain"/>
    <property type="match status" value="2"/>
</dbReference>
<dbReference type="EMBL" id="RJPT01000002">
    <property type="protein sequence ID" value="RSJ83059.1"/>
    <property type="molecule type" value="Genomic_DNA"/>
</dbReference>
<dbReference type="GO" id="GO:0003677">
    <property type="term" value="F:DNA binding"/>
    <property type="evidence" value="ECO:0007669"/>
    <property type="project" value="UniProtKB-KW"/>
</dbReference>
<dbReference type="InterPro" id="IPR044946">
    <property type="entry name" value="Restrct_endonuc_typeI_TRD_sf"/>
</dbReference>
<proteinExistence type="inferred from homology"/>